<dbReference type="Proteomes" id="UP001626550">
    <property type="component" value="Unassembled WGS sequence"/>
</dbReference>
<evidence type="ECO:0000313" key="2">
    <source>
        <dbReference type="Proteomes" id="UP001626550"/>
    </source>
</evidence>
<dbReference type="EMBL" id="JBJKFK010000298">
    <property type="protein sequence ID" value="KAL3318017.1"/>
    <property type="molecule type" value="Genomic_DNA"/>
</dbReference>
<dbReference type="Gene3D" id="2.120.10.30">
    <property type="entry name" value="TolB, C-terminal domain"/>
    <property type="match status" value="1"/>
</dbReference>
<organism evidence="1 2">
    <name type="scientific">Cichlidogyrus casuarinus</name>
    <dbReference type="NCBI Taxonomy" id="1844966"/>
    <lineage>
        <taxon>Eukaryota</taxon>
        <taxon>Metazoa</taxon>
        <taxon>Spiralia</taxon>
        <taxon>Lophotrochozoa</taxon>
        <taxon>Platyhelminthes</taxon>
        <taxon>Monogenea</taxon>
        <taxon>Monopisthocotylea</taxon>
        <taxon>Dactylogyridea</taxon>
        <taxon>Ancyrocephalidae</taxon>
        <taxon>Cichlidogyrus</taxon>
    </lineage>
</organism>
<accession>A0ABD2QEP3</accession>
<sequence length="222" mass="24346">MPTLVFVSQGVIHEKQLSRLHQSVLSFEEAETSAAAAKAFWQMTEGRSSQINEKRLFTDLWTNISSVNFAYRMHTSSQIIAELQNVDRPAKIHTAMLQIEPLAVAPDLFAESSEAADEAAKALQSTLPQVVAAPTAAAEIAIDWVHGLLYWLCSDCDSISVLTLEQRWRKTLIEGVELGHSALVLDPRLALIYFVIRRNASCAIAVAGSDGKVSVKDLALNE</sequence>
<comment type="caution">
    <text evidence="1">The sequence shown here is derived from an EMBL/GenBank/DDBJ whole genome shotgun (WGS) entry which is preliminary data.</text>
</comment>
<proteinExistence type="predicted"/>
<gene>
    <name evidence="1" type="ORF">Ciccas_003320</name>
</gene>
<keyword evidence="2" id="KW-1185">Reference proteome</keyword>
<reference evidence="1 2" key="1">
    <citation type="submission" date="2024-11" db="EMBL/GenBank/DDBJ databases">
        <title>Adaptive evolution of stress response genes in parasites aligns with host niche diversity.</title>
        <authorList>
            <person name="Hahn C."/>
            <person name="Resl P."/>
        </authorList>
    </citation>
    <scope>NUCLEOTIDE SEQUENCE [LARGE SCALE GENOMIC DNA]</scope>
    <source>
        <strain evidence="1">EGGRZ-B1_66</strain>
        <tissue evidence="1">Body</tissue>
    </source>
</reference>
<dbReference type="InterPro" id="IPR011042">
    <property type="entry name" value="6-blade_b-propeller_TolB-like"/>
</dbReference>
<dbReference type="SUPFAM" id="SSF63825">
    <property type="entry name" value="YWTD domain"/>
    <property type="match status" value="1"/>
</dbReference>
<dbReference type="AlphaFoldDB" id="A0ABD2QEP3"/>
<evidence type="ECO:0000313" key="1">
    <source>
        <dbReference type="EMBL" id="KAL3318017.1"/>
    </source>
</evidence>
<name>A0ABD2QEP3_9PLAT</name>
<protein>
    <submittedName>
        <fullName evidence="1">Uncharacterized protein</fullName>
    </submittedName>
</protein>